<protein>
    <submittedName>
        <fullName evidence="2">Arylesterase</fullName>
        <ecNumber evidence="2">3.1.1.2</ecNumber>
    </submittedName>
</protein>
<dbReference type="InterPro" id="IPR051532">
    <property type="entry name" value="Ester_Hydrolysis_Enzymes"/>
</dbReference>
<evidence type="ECO:0000313" key="2">
    <source>
        <dbReference type="EMBL" id="QDU03562.1"/>
    </source>
</evidence>
<dbReference type="GO" id="GO:0004622">
    <property type="term" value="F:phosphatidylcholine lysophospholipase activity"/>
    <property type="evidence" value="ECO:0007669"/>
    <property type="project" value="TreeGrafter"/>
</dbReference>
<dbReference type="EC" id="3.1.1.2" evidence="2"/>
<feature type="domain" description="SGNH hydrolase-type esterase" evidence="1">
    <location>
        <begin position="396"/>
        <end position="568"/>
    </location>
</feature>
<dbReference type="InterPro" id="IPR036514">
    <property type="entry name" value="SGNH_hydro_sf"/>
</dbReference>
<dbReference type="AlphaFoldDB" id="A0A517WE80"/>
<accession>A0A517WE80</accession>
<organism evidence="2 3">
    <name type="scientific">Gimesia chilikensis</name>
    <dbReference type="NCBI Taxonomy" id="2605989"/>
    <lineage>
        <taxon>Bacteria</taxon>
        <taxon>Pseudomonadati</taxon>
        <taxon>Planctomycetota</taxon>
        <taxon>Planctomycetia</taxon>
        <taxon>Planctomycetales</taxon>
        <taxon>Planctomycetaceae</taxon>
        <taxon>Gimesia</taxon>
    </lineage>
</organism>
<dbReference type="Pfam" id="PF24681">
    <property type="entry name" value="Kelch_KLHDC2_KLHL20_DRC7"/>
    <property type="match status" value="1"/>
</dbReference>
<dbReference type="InterPro" id="IPR015915">
    <property type="entry name" value="Kelch-typ_b-propeller"/>
</dbReference>
<dbReference type="PANTHER" id="PTHR30383">
    <property type="entry name" value="THIOESTERASE 1/PROTEASE 1/LYSOPHOSPHOLIPASE L1"/>
    <property type="match status" value="1"/>
</dbReference>
<dbReference type="PANTHER" id="PTHR30383:SF5">
    <property type="entry name" value="SGNH HYDROLASE-TYPE ESTERASE DOMAIN-CONTAINING PROTEIN"/>
    <property type="match status" value="1"/>
</dbReference>
<dbReference type="Pfam" id="PF13472">
    <property type="entry name" value="Lipase_GDSL_2"/>
    <property type="match status" value="1"/>
</dbReference>
<dbReference type="InterPro" id="IPR013830">
    <property type="entry name" value="SGNH_hydro"/>
</dbReference>
<evidence type="ECO:0000313" key="3">
    <source>
        <dbReference type="Proteomes" id="UP000320722"/>
    </source>
</evidence>
<gene>
    <name evidence="2" type="ORF">V6x_32830</name>
</gene>
<dbReference type="GO" id="GO:0004064">
    <property type="term" value="F:arylesterase activity"/>
    <property type="evidence" value="ECO:0007669"/>
    <property type="project" value="UniProtKB-EC"/>
</dbReference>
<dbReference type="Gene3D" id="2.120.10.80">
    <property type="entry name" value="Kelch-type beta propeller"/>
    <property type="match status" value="2"/>
</dbReference>
<dbReference type="Proteomes" id="UP000320722">
    <property type="component" value="Chromosome"/>
</dbReference>
<dbReference type="SUPFAM" id="SSF117281">
    <property type="entry name" value="Kelch motif"/>
    <property type="match status" value="2"/>
</dbReference>
<reference evidence="2 3" key="1">
    <citation type="submission" date="2019-02" db="EMBL/GenBank/DDBJ databases">
        <title>Deep-cultivation of Planctomycetes and their phenomic and genomic characterization uncovers novel biology.</title>
        <authorList>
            <person name="Wiegand S."/>
            <person name="Jogler M."/>
            <person name="Boedeker C."/>
            <person name="Pinto D."/>
            <person name="Vollmers J."/>
            <person name="Rivas-Marin E."/>
            <person name="Kohn T."/>
            <person name="Peeters S.H."/>
            <person name="Heuer A."/>
            <person name="Rast P."/>
            <person name="Oberbeckmann S."/>
            <person name="Bunk B."/>
            <person name="Jeske O."/>
            <person name="Meyerdierks A."/>
            <person name="Storesund J.E."/>
            <person name="Kallscheuer N."/>
            <person name="Luecker S."/>
            <person name="Lage O.M."/>
            <person name="Pohl T."/>
            <person name="Merkel B.J."/>
            <person name="Hornburger P."/>
            <person name="Mueller R.-W."/>
            <person name="Bruemmer F."/>
            <person name="Labrenz M."/>
            <person name="Spormann A.M."/>
            <person name="Op den Camp H."/>
            <person name="Overmann J."/>
            <person name="Amann R."/>
            <person name="Jetten M.S.M."/>
            <person name="Mascher T."/>
            <person name="Medema M.H."/>
            <person name="Devos D.P."/>
            <person name="Kaster A.-K."/>
            <person name="Ovreas L."/>
            <person name="Rohde M."/>
            <person name="Galperin M.Y."/>
            <person name="Jogler C."/>
        </authorList>
    </citation>
    <scope>NUCLEOTIDE SEQUENCE [LARGE SCALE GENOMIC DNA]</scope>
    <source>
        <strain evidence="2 3">V6</strain>
    </source>
</reference>
<dbReference type="EMBL" id="CP036347">
    <property type="protein sequence ID" value="QDU03562.1"/>
    <property type="molecule type" value="Genomic_DNA"/>
</dbReference>
<name>A0A517WE80_9PLAN</name>
<dbReference type="CDD" id="cd15482">
    <property type="entry name" value="Sialidase_non-viral"/>
    <property type="match status" value="1"/>
</dbReference>
<evidence type="ECO:0000259" key="1">
    <source>
        <dbReference type="Pfam" id="PF13472"/>
    </source>
</evidence>
<dbReference type="SUPFAM" id="SSF52266">
    <property type="entry name" value="SGNH hydrolase"/>
    <property type="match status" value="1"/>
</dbReference>
<keyword evidence="2" id="KW-0378">Hydrolase</keyword>
<sequence>MQPEETTGYGNNYLRLLLIYSRDPLHTIRYGVEMMRSFLLPLLFLLISTAGFAEDRKLDWVKVTEKADWQPRDSQGELVYKDQLWIFGGWFNSYEAPPRDVWKSSDGKKWSLVTKQAPWIHSDLPMTVVFKDKMWLMGGWYNGRLPGHSAGNQVWSTENGKDWDLVTKKANWTPRLAAALVIFKDKMWLLGGSENYYFGDEKSLKNDVWYSDDGKEWKLATEHAGWSPRAYHQAAVLNDRIYVFGGGNYTPEYHANNDVWSSVDGVHWRQETAHAPWHERLWFSSVVYRDRIWVIGGWSNNPSTNKQDVWYSQDGKNWTELKSDVVWKERHEHSAFVFQDKIWLAGGHAQPLSSQVWSLYVPPNWFDQQKQSASPSSEFPKTFAKLKAGKPTKVVCFGDSVTGVYYHTGSRRAYTDMLGLALQKAVPGAQPEMINAGISGHTTVNALSRIERDVLKHQPDLVTVMFGLNDMTRVPLEDYEKNLHAIVKQCREAGAEVLLCTPNAVITTTSRPAEKLVKYCDVVRKVGTELNVPVCDTYQQLSALRKQAPLAWRMQMSDEIHPNMAGHKKMAELLAASITGNMVSLDDVKPLEIAIPRTRSLIKDKRPIKVIAQPPLDQLIQTVVPEIAPEAKLEVTTWDTSGKTLKQIEADAKQLIRPAKPDLVLLAIPRGAQAKSQEEFIRSMMWTMNYSLNFGTGGWDCVVFHPDVFDPEHPATDNDKLTRQLVLGQDLTLVDRSKGENASAAELLKQWLKSQLD</sequence>
<dbReference type="Gene3D" id="3.40.50.1110">
    <property type="entry name" value="SGNH hydrolase"/>
    <property type="match status" value="1"/>
</dbReference>
<proteinExistence type="predicted"/>